<comment type="caution">
    <text evidence="1">The sequence shown here is derived from an EMBL/GenBank/DDBJ whole genome shotgun (WGS) entry which is preliminary data.</text>
</comment>
<dbReference type="EMBL" id="CM056813">
    <property type="protein sequence ID" value="KAJ8640671.1"/>
    <property type="molecule type" value="Genomic_DNA"/>
</dbReference>
<protein>
    <submittedName>
        <fullName evidence="1">Uncharacterized protein</fullName>
    </submittedName>
</protein>
<evidence type="ECO:0000313" key="2">
    <source>
        <dbReference type="Proteomes" id="UP001234297"/>
    </source>
</evidence>
<accession>A0ACC2M5Q7</accession>
<dbReference type="Proteomes" id="UP001234297">
    <property type="component" value="Chromosome 5"/>
</dbReference>
<proteinExistence type="predicted"/>
<sequence length="183" mass="19770">MDGSALGCSAGIDGMGVWYLRWDGGDYDELVCKRWMEMGGPPVQLVIDGEKMEREDRIWLGPGAIGRWECVMDMDRAGRLGFDGLVSDGEEDFRREPLSRRRAPTAIGDSSDGRRFWAVARRAARSATVVVRPDLLSSFSSQTEVTSEGGPTVVLDAGGGADGASESSSFSQCVNFGKGFFLS</sequence>
<name>A0ACC2M5Q7_PERAE</name>
<gene>
    <name evidence="1" type="ORF">MRB53_017365</name>
</gene>
<evidence type="ECO:0000313" key="1">
    <source>
        <dbReference type="EMBL" id="KAJ8640671.1"/>
    </source>
</evidence>
<keyword evidence="2" id="KW-1185">Reference proteome</keyword>
<organism evidence="1 2">
    <name type="scientific">Persea americana</name>
    <name type="common">Avocado</name>
    <dbReference type="NCBI Taxonomy" id="3435"/>
    <lineage>
        <taxon>Eukaryota</taxon>
        <taxon>Viridiplantae</taxon>
        <taxon>Streptophyta</taxon>
        <taxon>Embryophyta</taxon>
        <taxon>Tracheophyta</taxon>
        <taxon>Spermatophyta</taxon>
        <taxon>Magnoliopsida</taxon>
        <taxon>Magnoliidae</taxon>
        <taxon>Laurales</taxon>
        <taxon>Lauraceae</taxon>
        <taxon>Persea</taxon>
    </lineage>
</organism>
<reference evidence="1 2" key="1">
    <citation type="journal article" date="2022" name="Hortic Res">
        <title>A haplotype resolved chromosomal level avocado genome allows analysis of novel avocado genes.</title>
        <authorList>
            <person name="Nath O."/>
            <person name="Fletcher S.J."/>
            <person name="Hayward A."/>
            <person name="Shaw L.M."/>
            <person name="Masouleh A.K."/>
            <person name="Furtado A."/>
            <person name="Henry R.J."/>
            <person name="Mitter N."/>
        </authorList>
    </citation>
    <scope>NUCLEOTIDE SEQUENCE [LARGE SCALE GENOMIC DNA]</scope>
    <source>
        <strain evidence="2">cv. Hass</strain>
    </source>
</reference>